<reference evidence="1 2" key="1">
    <citation type="journal article" date="2019" name="G3 (Bethesda)">
        <title>Sequencing of a Wild Apple (Malus baccata) Genome Unravels the Differences Between Cultivated and Wild Apple Species Regarding Disease Resistance and Cold Tolerance.</title>
        <authorList>
            <person name="Chen X."/>
        </authorList>
    </citation>
    <scope>NUCLEOTIDE SEQUENCE [LARGE SCALE GENOMIC DNA]</scope>
    <source>
        <strain evidence="2">cv. Shandingzi</strain>
        <tissue evidence="1">Leaves</tissue>
    </source>
</reference>
<dbReference type="EMBL" id="VIEB01000123">
    <property type="protein sequence ID" value="TQE05378.1"/>
    <property type="molecule type" value="Genomic_DNA"/>
</dbReference>
<evidence type="ECO:0000313" key="1">
    <source>
        <dbReference type="EMBL" id="TQE05378.1"/>
    </source>
</evidence>
<sequence>MTLYHSDENQLCLCTPTNLLTPNKSQYIEIVYPSKVITFLFREWRREAEVAYEAMRT</sequence>
<dbReference type="AlphaFoldDB" id="A0A540N2U0"/>
<organism evidence="1 2">
    <name type="scientific">Malus baccata</name>
    <name type="common">Siberian crab apple</name>
    <name type="synonym">Pyrus baccata</name>
    <dbReference type="NCBI Taxonomy" id="106549"/>
    <lineage>
        <taxon>Eukaryota</taxon>
        <taxon>Viridiplantae</taxon>
        <taxon>Streptophyta</taxon>
        <taxon>Embryophyta</taxon>
        <taxon>Tracheophyta</taxon>
        <taxon>Spermatophyta</taxon>
        <taxon>Magnoliopsida</taxon>
        <taxon>eudicotyledons</taxon>
        <taxon>Gunneridae</taxon>
        <taxon>Pentapetalae</taxon>
        <taxon>rosids</taxon>
        <taxon>fabids</taxon>
        <taxon>Rosales</taxon>
        <taxon>Rosaceae</taxon>
        <taxon>Amygdaloideae</taxon>
        <taxon>Maleae</taxon>
        <taxon>Malus</taxon>
    </lineage>
</organism>
<proteinExistence type="predicted"/>
<name>A0A540N2U0_MALBA</name>
<dbReference type="Proteomes" id="UP000315295">
    <property type="component" value="Unassembled WGS sequence"/>
</dbReference>
<gene>
    <name evidence="1" type="ORF">C1H46_008968</name>
</gene>
<keyword evidence="2" id="KW-1185">Reference proteome</keyword>
<protein>
    <submittedName>
        <fullName evidence="1">Uncharacterized protein</fullName>
    </submittedName>
</protein>
<accession>A0A540N2U0</accession>
<evidence type="ECO:0000313" key="2">
    <source>
        <dbReference type="Proteomes" id="UP000315295"/>
    </source>
</evidence>
<comment type="caution">
    <text evidence="1">The sequence shown here is derived from an EMBL/GenBank/DDBJ whole genome shotgun (WGS) entry which is preliminary data.</text>
</comment>